<evidence type="ECO:0000313" key="9">
    <source>
        <dbReference type="Proteomes" id="UP001206126"/>
    </source>
</evidence>
<feature type="transmembrane region" description="Helical" evidence="6">
    <location>
        <begin position="95"/>
        <end position="116"/>
    </location>
</feature>
<feature type="transmembrane region" description="Helical" evidence="6">
    <location>
        <begin position="41"/>
        <end position="59"/>
    </location>
</feature>
<proteinExistence type="inferred from homology"/>
<reference evidence="8 9" key="1">
    <citation type="submission" date="2022-08" db="EMBL/GenBank/DDBJ databases">
        <title>Reclassification of Massilia species as members of the genera Telluria, Duganella, Pseudoduganella, Mokoshia gen. nov. and Zemynaea gen. nov. using orthogonal and non-orthogonal genome-based approaches.</title>
        <authorList>
            <person name="Bowman J.P."/>
        </authorList>
    </citation>
    <scope>NUCLEOTIDE SEQUENCE [LARGE SCALE GENOMIC DNA]</scope>
    <source>
        <strain evidence="8 9">JCM 31605</strain>
    </source>
</reference>
<dbReference type="Pfam" id="PF00892">
    <property type="entry name" value="EamA"/>
    <property type="match status" value="1"/>
</dbReference>
<evidence type="ECO:0000256" key="1">
    <source>
        <dbReference type="ARBA" id="ARBA00004141"/>
    </source>
</evidence>
<dbReference type="RefSeq" id="WP_258820344.1">
    <property type="nucleotide sequence ID" value="NZ_JANUHB010000001.1"/>
</dbReference>
<feature type="transmembrane region" description="Helical" evidence="6">
    <location>
        <begin position="222"/>
        <end position="243"/>
    </location>
</feature>
<accession>A0ABT2D5F9</accession>
<evidence type="ECO:0000256" key="5">
    <source>
        <dbReference type="ARBA" id="ARBA00023136"/>
    </source>
</evidence>
<dbReference type="EMBL" id="JANUHB010000001">
    <property type="protein sequence ID" value="MCS0806555.1"/>
    <property type="molecule type" value="Genomic_DNA"/>
</dbReference>
<evidence type="ECO:0000313" key="8">
    <source>
        <dbReference type="EMBL" id="MCS0806555.1"/>
    </source>
</evidence>
<keyword evidence="3 6" id="KW-0812">Transmembrane</keyword>
<evidence type="ECO:0000256" key="4">
    <source>
        <dbReference type="ARBA" id="ARBA00022989"/>
    </source>
</evidence>
<dbReference type="Proteomes" id="UP001206126">
    <property type="component" value="Unassembled WGS sequence"/>
</dbReference>
<evidence type="ECO:0000259" key="7">
    <source>
        <dbReference type="Pfam" id="PF00892"/>
    </source>
</evidence>
<evidence type="ECO:0000256" key="3">
    <source>
        <dbReference type="ARBA" id="ARBA00022692"/>
    </source>
</evidence>
<dbReference type="PANTHER" id="PTHR32322">
    <property type="entry name" value="INNER MEMBRANE TRANSPORTER"/>
    <property type="match status" value="1"/>
</dbReference>
<dbReference type="SUPFAM" id="SSF103481">
    <property type="entry name" value="Multidrug resistance efflux transporter EmrE"/>
    <property type="match status" value="2"/>
</dbReference>
<feature type="transmembrane region" description="Helical" evidence="6">
    <location>
        <begin position="250"/>
        <end position="272"/>
    </location>
</feature>
<comment type="caution">
    <text evidence="8">The sequence shown here is derived from an EMBL/GenBank/DDBJ whole genome shotgun (WGS) entry which is preliminary data.</text>
</comment>
<organism evidence="8 9">
    <name type="scientific">Massilia agilis</name>
    <dbReference type="NCBI Taxonomy" id="1811226"/>
    <lineage>
        <taxon>Bacteria</taxon>
        <taxon>Pseudomonadati</taxon>
        <taxon>Pseudomonadota</taxon>
        <taxon>Betaproteobacteria</taxon>
        <taxon>Burkholderiales</taxon>
        <taxon>Oxalobacteraceae</taxon>
        <taxon>Telluria group</taxon>
        <taxon>Massilia</taxon>
    </lineage>
</organism>
<name>A0ABT2D5F9_9BURK</name>
<gene>
    <name evidence="8" type="ORF">NX774_01275</name>
</gene>
<evidence type="ECO:0000256" key="6">
    <source>
        <dbReference type="SAM" id="Phobius"/>
    </source>
</evidence>
<feature type="domain" description="EamA" evidence="7">
    <location>
        <begin position="157"/>
        <end position="295"/>
    </location>
</feature>
<feature type="transmembrane region" description="Helical" evidence="6">
    <location>
        <begin position="192"/>
        <end position="210"/>
    </location>
</feature>
<feature type="transmembrane region" description="Helical" evidence="6">
    <location>
        <begin position="284"/>
        <end position="303"/>
    </location>
</feature>
<keyword evidence="4 6" id="KW-1133">Transmembrane helix</keyword>
<feature type="transmembrane region" description="Helical" evidence="6">
    <location>
        <begin position="128"/>
        <end position="147"/>
    </location>
</feature>
<evidence type="ECO:0000256" key="2">
    <source>
        <dbReference type="ARBA" id="ARBA00007362"/>
    </source>
</evidence>
<protein>
    <submittedName>
        <fullName evidence="8">DMT family transporter</fullName>
    </submittedName>
</protein>
<keyword evidence="9" id="KW-1185">Reference proteome</keyword>
<comment type="similarity">
    <text evidence="2">Belongs to the EamA transporter family.</text>
</comment>
<dbReference type="InterPro" id="IPR037185">
    <property type="entry name" value="EmrE-like"/>
</dbReference>
<feature type="transmembrane region" description="Helical" evidence="6">
    <location>
        <begin position="153"/>
        <end position="171"/>
    </location>
</feature>
<keyword evidence="5 6" id="KW-0472">Membrane</keyword>
<sequence length="309" mass="32797">MTVSKNTWLGIGCGAVAGAFWGLVFLAPALANNFTPLQLSAGRYLAYGLVSVALIAPAWRRLARVLTRTEWRALAWLSFWGNILYFVLLARAVQVGGIAMTSLIVGFLPVTVTIVGSREHGAVPFARLLPSLMLSSAGMVCIGWHSLQGSSQGSLEGLLCALGALASWTVYAVQNSRWLGRLDHVTSHEWSLLTGVVTGAESLLLAVPAFAFAPRAHGTDEWLYFGAIVTGVAICASVLGNAFWNRASRLLPLTMTGQMILFETLFALLYGFFWEGRAPAPAELAAVALLVAGVLSCTAAHRIPAAAPA</sequence>
<dbReference type="InterPro" id="IPR050638">
    <property type="entry name" value="AA-Vitamin_Transporters"/>
</dbReference>
<comment type="subcellular location">
    <subcellularLocation>
        <location evidence="1">Membrane</location>
        <topology evidence="1">Multi-pass membrane protein</topology>
    </subcellularLocation>
</comment>
<dbReference type="InterPro" id="IPR000620">
    <property type="entry name" value="EamA_dom"/>
</dbReference>
<dbReference type="PANTHER" id="PTHR32322:SF2">
    <property type="entry name" value="EAMA DOMAIN-CONTAINING PROTEIN"/>
    <property type="match status" value="1"/>
</dbReference>
<feature type="transmembrane region" description="Helical" evidence="6">
    <location>
        <begin position="71"/>
        <end position="89"/>
    </location>
</feature>